<proteinExistence type="predicted"/>
<reference evidence="2" key="1">
    <citation type="journal article" date="2014" name="Front. Microbiol.">
        <title>High frequency of phylogenetically diverse reductive dehalogenase-homologous genes in deep subseafloor sedimentary metagenomes.</title>
        <authorList>
            <person name="Kawai M."/>
            <person name="Futagami T."/>
            <person name="Toyoda A."/>
            <person name="Takaki Y."/>
            <person name="Nishi S."/>
            <person name="Hori S."/>
            <person name="Arai W."/>
            <person name="Tsubouchi T."/>
            <person name="Morono Y."/>
            <person name="Uchiyama I."/>
            <person name="Ito T."/>
            <person name="Fujiyama A."/>
            <person name="Inagaki F."/>
            <person name="Takami H."/>
        </authorList>
    </citation>
    <scope>NUCLEOTIDE SEQUENCE</scope>
    <source>
        <strain evidence="2">Expedition CK06-06</strain>
    </source>
</reference>
<dbReference type="AlphaFoldDB" id="X1RRF9"/>
<sequence>GIIIASGIFTGISILLGIRGLVRSMDLGYFSIYITFHLGVYILVFILLVYSFITLDR</sequence>
<evidence type="ECO:0000313" key="2">
    <source>
        <dbReference type="EMBL" id="GAI83248.1"/>
    </source>
</evidence>
<comment type="caution">
    <text evidence="2">The sequence shown here is derived from an EMBL/GenBank/DDBJ whole genome shotgun (WGS) entry which is preliminary data.</text>
</comment>
<feature type="transmembrane region" description="Helical" evidence="1">
    <location>
        <begin position="30"/>
        <end position="53"/>
    </location>
</feature>
<keyword evidence="1" id="KW-0812">Transmembrane</keyword>
<keyword evidence="1" id="KW-1133">Transmembrane helix</keyword>
<feature type="non-terminal residue" evidence="2">
    <location>
        <position position="1"/>
    </location>
</feature>
<dbReference type="EMBL" id="BARW01011021">
    <property type="protein sequence ID" value="GAI83248.1"/>
    <property type="molecule type" value="Genomic_DNA"/>
</dbReference>
<accession>X1RRF9</accession>
<keyword evidence="1" id="KW-0472">Membrane</keyword>
<protein>
    <submittedName>
        <fullName evidence="2">Uncharacterized protein</fullName>
    </submittedName>
</protein>
<gene>
    <name evidence="2" type="ORF">S12H4_21430</name>
</gene>
<organism evidence="2">
    <name type="scientific">marine sediment metagenome</name>
    <dbReference type="NCBI Taxonomy" id="412755"/>
    <lineage>
        <taxon>unclassified sequences</taxon>
        <taxon>metagenomes</taxon>
        <taxon>ecological metagenomes</taxon>
    </lineage>
</organism>
<evidence type="ECO:0000256" key="1">
    <source>
        <dbReference type="SAM" id="Phobius"/>
    </source>
</evidence>
<name>X1RRF9_9ZZZZ</name>